<evidence type="ECO:0000256" key="1">
    <source>
        <dbReference type="SAM" id="Coils"/>
    </source>
</evidence>
<feature type="coiled-coil region" evidence="1">
    <location>
        <begin position="79"/>
        <end position="106"/>
    </location>
</feature>
<feature type="region of interest" description="Disordered" evidence="2">
    <location>
        <begin position="249"/>
        <end position="315"/>
    </location>
</feature>
<feature type="compositionally biased region" description="Basic and acidic residues" evidence="2">
    <location>
        <begin position="433"/>
        <end position="447"/>
    </location>
</feature>
<reference evidence="3" key="1">
    <citation type="submission" date="2021-01" db="EMBL/GenBank/DDBJ databases">
        <authorList>
            <person name="Corre E."/>
            <person name="Pelletier E."/>
            <person name="Niang G."/>
            <person name="Scheremetjew M."/>
            <person name="Finn R."/>
            <person name="Kale V."/>
            <person name="Holt S."/>
            <person name="Cochrane G."/>
            <person name="Meng A."/>
            <person name="Brown T."/>
            <person name="Cohen L."/>
        </authorList>
    </citation>
    <scope>NUCLEOTIDE SEQUENCE</scope>
    <source>
        <strain evidence="3">Pop2</strain>
    </source>
</reference>
<feature type="compositionally biased region" description="Low complexity" evidence="2">
    <location>
        <begin position="575"/>
        <end position="593"/>
    </location>
</feature>
<protein>
    <submittedName>
        <fullName evidence="3">Uncharacterized protein</fullName>
    </submittedName>
</protein>
<feature type="compositionally biased region" description="Basic and acidic residues" evidence="2">
    <location>
        <begin position="408"/>
        <end position="422"/>
    </location>
</feature>
<feature type="compositionally biased region" description="Basic and acidic residues" evidence="2">
    <location>
        <begin position="300"/>
        <end position="309"/>
    </location>
</feature>
<feature type="compositionally biased region" description="Basic and acidic residues" evidence="2">
    <location>
        <begin position="458"/>
        <end position="468"/>
    </location>
</feature>
<accession>A0A7S1Z1S9</accession>
<organism evidence="3">
    <name type="scientific">Ditylum brightwellii</name>
    <dbReference type="NCBI Taxonomy" id="49249"/>
    <lineage>
        <taxon>Eukaryota</taxon>
        <taxon>Sar</taxon>
        <taxon>Stramenopiles</taxon>
        <taxon>Ochrophyta</taxon>
        <taxon>Bacillariophyta</taxon>
        <taxon>Mediophyceae</taxon>
        <taxon>Lithodesmiophycidae</taxon>
        <taxon>Lithodesmiales</taxon>
        <taxon>Lithodesmiaceae</taxon>
        <taxon>Ditylum</taxon>
    </lineage>
</organism>
<sequence length="681" mass="74518">MSAQSISSVKSYTSSEDEFRLSHIISDLSGTEAGIAFDALHNVCTMVGENARLVSTEAGAAVEDSRVAEEAARVAEQRANMAAQAAKKLHKERQRLKKDVERFKTERSLLLGRVKDLLKQKKNEVAASMKRGVEGSREEQETNLLRGLEEHVAEALLFHEKNLCKRRSNSEASVDSCADNKPKVKKNDLVKGEKDNCSMAKKKLPLKSSLVCEKSSKLPHDGNIDDPPKEKDFDRVEIDVPQVFSVVDREQKNKTVKKKKDSPPEEGSGIPKARNLPTKAKKVHNHLGVLNEKPSRKMSSIKEEKRGEKTGGANPFSKGFSVFVEIISANHHQHASNSPSIGTAVAPGGSSVFSKLTPHHESSQAAKSVTGPSSTSVEIIVSPSEQGGKKAERAASYPPASTSCSSHPQERINTKLPPEHKMNVSASNNTSQKDQDQIRNKMDKDEGQTSAEDSILPTEKKEHSVADREKEYEPLHLQEVACHTKTKTNMVQNHKSFLNAFNRVGGGCGGVGSHGKQRCLLDISNDDAKDADDLLDSTEESRGGAQQKLQSDTVAHAAQCSSASPAEKRYGETESSSSPNRNPNRRPLSSSLSAIDRVENERYFRSLAVPRIKSPSSPSLSFEESLDADCEQLPSLPKLSRRKGTCKSVAIQYSPRSRNKRFVGRIAAEPRSLSCPPRTRA</sequence>
<proteinExistence type="predicted"/>
<dbReference type="AlphaFoldDB" id="A0A7S1Z1S9"/>
<feature type="compositionally biased region" description="Polar residues" evidence="2">
    <location>
        <begin position="547"/>
        <end position="564"/>
    </location>
</feature>
<feature type="region of interest" description="Disordered" evidence="2">
    <location>
        <begin position="535"/>
        <end position="594"/>
    </location>
</feature>
<name>A0A7S1Z1S9_9STRA</name>
<keyword evidence="1" id="KW-0175">Coiled coil</keyword>
<feature type="region of interest" description="Disordered" evidence="2">
    <location>
        <begin position="352"/>
        <end position="468"/>
    </location>
</feature>
<gene>
    <name evidence="3" type="ORF">DBRI1063_LOCUS8912</name>
</gene>
<evidence type="ECO:0000256" key="2">
    <source>
        <dbReference type="SAM" id="MobiDB-lite"/>
    </source>
</evidence>
<dbReference type="EMBL" id="HBGN01013956">
    <property type="protein sequence ID" value="CAD9325987.1"/>
    <property type="molecule type" value="Transcribed_RNA"/>
</dbReference>
<feature type="compositionally biased region" description="Polar residues" evidence="2">
    <location>
        <begin position="363"/>
        <end position="377"/>
    </location>
</feature>
<evidence type="ECO:0000313" key="3">
    <source>
        <dbReference type="EMBL" id="CAD9325987.1"/>
    </source>
</evidence>